<protein>
    <submittedName>
        <fullName evidence="4 5">Retrotransposon gag domain-containing protein</fullName>
    </submittedName>
</protein>
<name>A0A5S6Q170_TRIMR</name>
<organism evidence="3 4">
    <name type="scientific">Trichuris muris</name>
    <name type="common">Mouse whipworm</name>
    <dbReference type="NCBI Taxonomy" id="70415"/>
    <lineage>
        <taxon>Eukaryota</taxon>
        <taxon>Metazoa</taxon>
        <taxon>Ecdysozoa</taxon>
        <taxon>Nematoda</taxon>
        <taxon>Enoplea</taxon>
        <taxon>Dorylaimia</taxon>
        <taxon>Trichinellida</taxon>
        <taxon>Trichuridae</taxon>
        <taxon>Trichuris</taxon>
    </lineage>
</organism>
<keyword evidence="3" id="KW-1185">Reference proteome</keyword>
<reference evidence="4 5" key="3">
    <citation type="submission" date="2019-12" db="UniProtKB">
        <authorList>
            <consortium name="WormBaseParasite"/>
        </authorList>
    </citation>
    <scope>IDENTIFICATION</scope>
</reference>
<evidence type="ECO:0000259" key="2">
    <source>
        <dbReference type="Pfam" id="PF23055"/>
    </source>
</evidence>
<feature type="region of interest" description="Disordered" evidence="1">
    <location>
        <begin position="175"/>
        <end position="211"/>
    </location>
</feature>
<dbReference type="Proteomes" id="UP000046395">
    <property type="component" value="Unassembled WGS sequence"/>
</dbReference>
<dbReference type="STRING" id="70415.A0A5S6Q170"/>
<accession>A0A5S6Q170</accession>
<evidence type="ECO:0000313" key="5">
    <source>
        <dbReference type="WBParaSite" id="TMUE_2000008813.1"/>
    </source>
</evidence>
<proteinExistence type="predicted"/>
<dbReference type="AlphaFoldDB" id="A0A5S6Q170"/>
<dbReference type="PANTHER" id="PTHR33327:SF3">
    <property type="entry name" value="RNA-DIRECTED DNA POLYMERASE"/>
    <property type="match status" value="1"/>
</dbReference>
<reference evidence="3" key="1">
    <citation type="submission" date="2013-11" db="EMBL/GenBank/DDBJ databases">
        <authorList>
            <person name="Aslett M."/>
        </authorList>
    </citation>
    <scope>NUCLEOTIDE SEQUENCE [LARGE SCALE GENOMIC DNA]</scope>
    <source>
        <strain evidence="3">Edinburgh</strain>
    </source>
</reference>
<feature type="domain" description="DUF7041" evidence="2">
    <location>
        <begin position="18"/>
        <end position="99"/>
    </location>
</feature>
<dbReference type="InterPro" id="IPR055469">
    <property type="entry name" value="DUF7041"/>
</dbReference>
<evidence type="ECO:0000313" key="4">
    <source>
        <dbReference type="WBParaSite" id="TMUE_0000000961.1"/>
    </source>
</evidence>
<feature type="compositionally biased region" description="Basic and acidic residues" evidence="1">
    <location>
        <begin position="182"/>
        <end position="199"/>
    </location>
</feature>
<evidence type="ECO:0000256" key="1">
    <source>
        <dbReference type="SAM" id="MobiDB-lite"/>
    </source>
</evidence>
<sequence length="254" mass="28935">MSAKTEVVSDVSAVSVSLPLFCLEAPALWFAQAEAQFHLRHITSRLTKFYHTIASLLAAIATRMDDLVTPRTEDPYAHLKTQLLARFGRSKEDCFRMLMQPASSELLRPTEILRGMRRAGETAGESLDPNGPLMERLFLERLPNSIRLLLKAGMHESLDALAARADELAEIDETNSVNTLSRRQDSERRQSKPNREPCHQGDPVARHRWRSRGWHRRSQSLNEDARYFPLRTTSMSHLIRKWTSFAELSILGAM</sequence>
<dbReference type="Pfam" id="PF23055">
    <property type="entry name" value="DUF7041"/>
    <property type="match status" value="1"/>
</dbReference>
<reference evidence="3" key="2">
    <citation type="submission" date="2014-03" db="EMBL/GenBank/DDBJ databases">
        <title>The whipworm genome and dual-species transcriptomics of an intimate host-pathogen interaction.</title>
        <authorList>
            <person name="Foth B.J."/>
            <person name="Tsai I.J."/>
            <person name="Reid A.J."/>
            <person name="Bancroft A.J."/>
            <person name="Nichol S."/>
            <person name="Tracey A."/>
            <person name="Holroyd N."/>
            <person name="Cotton J.A."/>
            <person name="Stanley E.J."/>
            <person name="Zarowiecki M."/>
            <person name="Liu J.Z."/>
            <person name="Huckvale T."/>
            <person name="Cooper P.J."/>
            <person name="Grencis R.K."/>
            <person name="Berriman M."/>
        </authorList>
    </citation>
    <scope>NUCLEOTIDE SEQUENCE [LARGE SCALE GENOMIC DNA]</scope>
    <source>
        <strain evidence="3">Edinburgh</strain>
    </source>
</reference>
<dbReference type="WBParaSite" id="TMUE_2000008813.1">
    <property type="protein sequence ID" value="TMUE_2000008813.1"/>
    <property type="gene ID" value="WBGene00300412"/>
</dbReference>
<dbReference type="WBParaSite" id="TMUE_0000000961.1">
    <property type="protein sequence ID" value="TMUE_0000000961.1"/>
    <property type="gene ID" value="WBGene00296881"/>
</dbReference>
<evidence type="ECO:0000313" key="3">
    <source>
        <dbReference type="Proteomes" id="UP000046395"/>
    </source>
</evidence>
<dbReference type="PANTHER" id="PTHR33327">
    <property type="entry name" value="ENDONUCLEASE"/>
    <property type="match status" value="1"/>
</dbReference>